<dbReference type="Gene3D" id="3.40.50.2300">
    <property type="match status" value="1"/>
</dbReference>
<dbReference type="Pfam" id="PF00072">
    <property type="entry name" value="Response_reg"/>
    <property type="match status" value="1"/>
</dbReference>
<protein>
    <submittedName>
        <fullName evidence="4">EAL domain-containing protein</fullName>
    </submittedName>
</protein>
<dbReference type="PROSITE" id="PS50883">
    <property type="entry name" value="EAL"/>
    <property type="match status" value="1"/>
</dbReference>
<feature type="domain" description="Response regulatory" evidence="2">
    <location>
        <begin position="3"/>
        <end position="121"/>
    </location>
</feature>
<dbReference type="AlphaFoldDB" id="A0A6L9MUW6"/>
<dbReference type="Pfam" id="PF00563">
    <property type="entry name" value="EAL"/>
    <property type="match status" value="1"/>
</dbReference>
<dbReference type="PANTHER" id="PTHR33121:SF79">
    <property type="entry name" value="CYCLIC DI-GMP PHOSPHODIESTERASE PDED-RELATED"/>
    <property type="match status" value="1"/>
</dbReference>
<keyword evidence="1" id="KW-0597">Phosphoprotein</keyword>
<feature type="domain" description="EAL" evidence="3">
    <location>
        <begin position="137"/>
        <end position="387"/>
    </location>
</feature>
<dbReference type="Gene3D" id="3.20.20.450">
    <property type="entry name" value="EAL domain"/>
    <property type="match status" value="1"/>
</dbReference>
<accession>A0A6L9MUW6</accession>
<dbReference type="PANTHER" id="PTHR33121">
    <property type="entry name" value="CYCLIC DI-GMP PHOSPHODIESTERASE PDEF"/>
    <property type="match status" value="1"/>
</dbReference>
<dbReference type="InterPro" id="IPR050706">
    <property type="entry name" value="Cyclic-di-GMP_PDE-like"/>
</dbReference>
<evidence type="ECO:0000313" key="5">
    <source>
        <dbReference type="Proteomes" id="UP000478837"/>
    </source>
</evidence>
<name>A0A6L9MUW6_9ALTE</name>
<evidence type="ECO:0000256" key="1">
    <source>
        <dbReference type="PROSITE-ProRule" id="PRU00169"/>
    </source>
</evidence>
<dbReference type="SUPFAM" id="SSF141868">
    <property type="entry name" value="EAL domain-like"/>
    <property type="match status" value="1"/>
</dbReference>
<dbReference type="InterPro" id="IPR011006">
    <property type="entry name" value="CheY-like_superfamily"/>
</dbReference>
<evidence type="ECO:0000313" key="4">
    <source>
        <dbReference type="EMBL" id="NDW21745.1"/>
    </source>
</evidence>
<gene>
    <name evidence="4" type="ORF">GTW09_09460</name>
</gene>
<feature type="modified residue" description="4-aspartylphosphate" evidence="1">
    <location>
        <position position="51"/>
    </location>
</feature>
<dbReference type="InterPro" id="IPR035919">
    <property type="entry name" value="EAL_sf"/>
</dbReference>
<sequence length="387" mass="43346">MTNILIIEDVQDIGENLSEFARIAGFNSHYTETYSTLSSKELRKASHIILDLNMPELDGLDILDELKIMSIEAPIILCSGMSDDIITSAIDVMNELGLCFGGCLPKPFTFEQFTTCISKASLAPSAVSSSPQDINKTRLTKGDLKIALQQGWFYPVFQPQIDISDNSLMGIECLARLDHPLLGQYTPDAFITRLVETDLIDEFTTVFIRNTLTDLNSIGYPRDKRISFNIDPKSLHRSLLTDLTRYLSSQHIQPEQICLEITELSALGLTKELRTLLTKIRMSGVHISMDDFGTGFSTIHELDQLPFDEVKIDCEFVSKMTERAGSLAIVKNIVSLGHDLNMVVVAEGVETQEQVNILKQLNCKFMQGYFFSKPVILDELASKLHHM</sequence>
<dbReference type="GO" id="GO:0000160">
    <property type="term" value="P:phosphorelay signal transduction system"/>
    <property type="evidence" value="ECO:0007669"/>
    <property type="project" value="InterPro"/>
</dbReference>
<dbReference type="SUPFAM" id="SSF52172">
    <property type="entry name" value="CheY-like"/>
    <property type="match status" value="1"/>
</dbReference>
<dbReference type="InterPro" id="IPR001633">
    <property type="entry name" value="EAL_dom"/>
</dbReference>
<dbReference type="SMART" id="SM00448">
    <property type="entry name" value="REC"/>
    <property type="match status" value="1"/>
</dbReference>
<keyword evidence="5" id="KW-1185">Reference proteome</keyword>
<dbReference type="PROSITE" id="PS50110">
    <property type="entry name" value="RESPONSE_REGULATORY"/>
    <property type="match status" value="1"/>
</dbReference>
<evidence type="ECO:0000259" key="3">
    <source>
        <dbReference type="PROSITE" id="PS50883"/>
    </source>
</evidence>
<dbReference type="RefSeq" id="WP_163111695.1">
    <property type="nucleotide sequence ID" value="NZ_JAAAWP010000005.1"/>
</dbReference>
<dbReference type="CDD" id="cd01948">
    <property type="entry name" value="EAL"/>
    <property type="match status" value="1"/>
</dbReference>
<organism evidence="4 5">
    <name type="scientific">Alteromonas hispanica</name>
    <dbReference type="NCBI Taxonomy" id="315421"/>
    <lineage>
        <taxon>Bacteria</taxon>
        <taxon>Pseudomonadati</taxon>
        <taxon>Pseudomonadota</taxon>
        <taxon>Gammaproteobacteria</taxon>
        <taxon>Alteromonadales</taxon>
        <taxon>Alteromonadaceae</taxon>
        <taxon>Alteromonas/Salinimonas group</taxon>
        <taxon>Alteromonas</taxon>
    </lineage>
</organism>
<reference evidence="4 5" key="1">
    <citation type="submission" date="2020-01" db="EMBL/GenBank/DDBJ databases">
        <title>Genomes of bacteria type strains.</title>
        <authorList>
            <person name="Chen J."/>
            <person name="Zhu S."/>
            <person name="Yang J."/>
        </authorList>
    </citation>
    <scope>NUCLEOTIDE SEQUENCE [LARGE SCALE GENOMIC DNA]</scope>
    <source>
        <strain evidence="4 5">LMG 22958</strain>
    </source>
</reference>
<dbReference type="InterPro" id="IPR001789">
    <property type="entry name" value="Sig_transdc_resp-reg_receiver"/>
</dbReference>
<evidence type="ECO:0000259" key="2">
    <source>
        <dbReference type="PROSITE" id="PS50110"/>
    </source>
</evidence>
<dbReference type="Proteomes" id="UP000478837">
    <property type="component" value="Unassembled WGS sequence"/>
</dbReference>
<dbReference type="SMART" id="SM00052">
    <property type="entry name" value="EAL"/>
    <property type="match status" value="1"/>
</dbReference>
<comment type="caution">
    <text evidence="4">The sequence shown here is derived from an EMBL/GenBank/DDBJ whole genome shotgun (WGS) entry which is preliminary data.</text>
</comment>
<dbReference type="GO" id="GO:0071111">
    <property type="term" value="F:cyclic-guanylate-specific phosphodiesterase activity"/>
    <property type="evidence" value="ECO:0007669"/>
    <property type="project" value="InterPro"/>
</dbReference>
<proteinExistence type="predicted"/>
<dbReference type="EMBL" id="JAAAWP010000005">
    <property type="protein sequence ID" value="NDW21745.1"/>
    <property type="molecule type" value="Genomic_DNA"/>
</dbReference>